<keyword evidence="2" id="KW-1185">Reference proteome</keyword>
<evidence type="ECO:0000313" key="2">
    <source>
        <dbReference type="Proteomes" id="UP000322244"/>
    </source>
</evidence>
<evidence type="ECO:0008006" key="3">
    <source>
        <dbReference type="Google" id="ProtNLM"/>
    </source>
</evidence>
<sequence>MLREAAVVALLVLVAGCGSDSESAPPKTPAAEPGKAPVVTDALPGRVVRVGDAPEGIVIGTSGIAAVGVRNPDGVALVDAATGAVRQTVRTQGAPRHLALAGPDGPLLVPLEGSNELLDVDLATGKVIATVGGVGHQPHDVAQTSDGTRVVTNELGGGMVFVRNNAVASSVPPGPPQPGGVAAVGPYAAVADVQGNGVFVYDGAAGKEVAHAPVGKKLTHIVTMVDRTVAVADTDGGAVFVESVTPDVRQVARIDAPGNPYGLAYNARRGLLLVTLTATNMLRVIDVSNPSVPKILGDLPTVRQPNSVAVEPNTGNVLVTGSDPGGDSSLQIIDVNELPSR</sequence>
<dbReference type="EMBL" id="VLNY01000002">
    <property type="protein sequence ID" value="KAA0024182.1"/>
    <property type="molecule type" value="Genomic_DNA"/>
</dbReference>
<evidence type="ECO:0000313" key="1">
    <source>
        <dbReference type="EMBL" id="KAA0024182.1"/>
    </source>
</evidence>
<dbReference type="PANTHER" id="PTHR47197:SF3">
    <property type="entry name" value="DIHYDRO-HEME D1 DEHYDROGENASE"/>
    <property type="match status" value="1"/>
</dbReference>
<organism evidence="1 2">
    <name type="scientific">Antrihabitans cavernicola</name>
    <dbReference type="NCBI Taxonomy" id="2495913"/>
    <lineage>
        <taxon>Bacteria</taxon>
        <taxon>Bacillati</taxon>
        <taxon>Actinomycetota</taxon>
        <taxon>Actinomycetes</taxon>
        <taxon>Mycobacteriales</taxon>
        <taxon>Nocardiaceae</taxon>
        <taxon>Antrihabitans</taxon>
    </lineage>
</organism>
<dbReference type="PANTHER" id="PTHR47197">
    <property type="entry name" value="PROTEIN NIRF"/>
    <property type="match status" value="1"/>
</dbReference>
<name>A0A5A7SG63_9NOCA</name>
<dbReference type="InterPro" id="IPR011045">
    <property type="entry name" value="N2O_reductase_N"/>
</dbReference>
<dbReference type="SUPFAM" id="SSF50974">
    <property type="entry name" value="Nitrous oxide reductase, N-terminal domain"/>
    <property type="match status" value="1"/>
</dbReference>
<comment type="caution">
    <text evidence="1">The sequence shown here is derived from an EMBL/GenBank/DDBJ whole genome shotgun (WGS) entry which is preliminary data.</text>
</comment>
<reference evidence="1 2" key="1">
    <citation type="submission" date="2019-07" db="EMBL/GenBank/DDBJ databases">
        <title>Rhodococcus cavernicolus sp. nov., isolated from a cave.</title>
        <authorList>
            <person name="Lee S.D."/>
        </authorList>
    </citation>
    <scope>NUCLEOTIDE SEQUENCE [LARGE SCALE GENOMIC DNA]</scope>
    <source>
        <strain evidence="1 2">C1-24</strain>
    </source>
</reference>
<dbReference type="Proteomes" id="UP000322244">
    <property type="component" value="Unassembled WGS sequence"/>
</dbReference>
<dbReference type="RefSeq" id="WP_149429343.1">
    <property type="nucleotide sequence ID" value="NZ_VLNY01000002.1"/>
</dbReference>
<dbReference type="AlphaFoldDB" id="A0A5A7SG63"/>
<protein>
    <recommendedName>
        <fullName evidence="3">YncE family protein</fullName>
    </recommendedName>
</protein>
<dbReference type="InterPro" id="IPR015943">
    <property type="entry name" value="WD40/YVTN_repeat-like_dom_sf"/>
</dbReference>
<proteinExistence type="predicted"/>
<dbReference type="InterPro" id="IPR051200">
    <property type="entry name" value="Host-pathogen_enzymatic-act"/>
</dbReference>
<dbReference type="PROSITE" id="PS51257">
    <property type="entry name" value="PROKAR_LIPOPROTEIN"/>
    <property type="match status" value="1"/>
</dbReference>
<gene>
    <name evidence="1" type="ORF">FOY51_06465</name>
</gene>
<dbReference type="OrthoDB" id="4446106at2"/>
<accession>A0A5A7SG63</accession>
<dbReference type="Gene3D" id="2.130.10.10">
    <property type="entry name" value="YVTN repeat-like/Quinoprotein amine dehydrogenase"/>
    <property type="match status" value="2"/>
</dbReference>